<keyword evidence="2" id="KW-0677">Repeat</keyword>
<evidence type="ECO:0000256" key="2">
    <source>
        <dbReference type="ARBA" id="ARBA00022737"/>
    </source>
</evidence>
<dbReference type="Gene3D" id="3.80.10.10">
    <property type="entry name" value="Ribonuclease Inhibitor"/>
    <property type="match status" value="2"/>
</dbReference>
<keyword evidence="1" id="KW-0433">Leucine-rich repeat</keyword>
<protein>
    <submittedName>
        <fullName evidence="4">Uncharacterized protein</fullName>
    </submittedName>
</protein>
<dbReference type="PANTHER" id="PTHR24366:SF96">
    <property type="entry name" value="LEUCINE RICH REPEAT CONTAINING 53"/>
    <property type="match status" value="1"/>
</dbReference>
<dbReference type="AlphaFoldDB" id="A0A9P0GJV9"/>
<dbReference type="InterPro" id="IPR001611">
    <property type="entry name" value="Leu-rich_rpt"/>
</dbReference>
<keyword evidence="3" id="KW-0472">Membrane</keyword>
<dbReference type="InterPro" id="IPR032675">
    <property type="entry name" value="LRR_dom_sf"/>
</dbReference>
<reference evidence="4" key="1">
    <citation type="submission" date="2022-01" db="EMBL/GenBank/DDBJ databases">
        <authorList>
            <person name="King R."/>
        </authorList>
    </citation>
    <scope>NUCLEOTIDE SEQUENCE</scope>
</reference>
<accession>A0A9P0GJV9</accession>
<evidence type="ECO:0000313" key="4">
    <source>
        <dbReference type="EMBL" id="CAH1116437.1"/>
    </source>
</evidence>
<keyword evidence="3" id="KW-0812">Transmembrane</keyword>
<dbReference type="SUPFAM" id="SSF52058">
    <property type="entry name" value="L domain-like"/>
    <property type="match status" value="1"/>
</dbReference>
<gene>
    <name evidence="4" type="ORF">PHAECO_LOCUS308</name>
</gene>
<sequence length="354" mass="40695">MSIRSHTNCKTFHFIIVSAFVVLIRNTVSESDILFRNGWYKDDDDGPKYTISNVPYIDSKVVPDSKYLQIKSRITTLYNGSVNNLLNVRTFKLVSCEILSIKSGAFLNLPNLTTLALNDNEIEHINNGVFNHLTIMRLFLHRNNIQSIDTEAFDNMPYLYMLKLNSNKLTMLDPNWFKKSPQLTDLYLRRNEITNIPSGAFKNIKGSHNINGTETVDTKIFLSKNSINFIHPNAFQGLERLNQLWLDRNELKHIEEMVFAGLDYVGVIFLSKNKLTGLPKNILSSLKMDLMTLDLAGNKNVSCLDYEIISRVKITNLEKIHKLDCHCIDFLIRKLIEGGEDNEIKTDCEKDRTR</sequence>
<dbReference type="OrthoDB" id="27267at2759"/>
<evidence type="ECO:0000256" key="3">
    <source>
        <dbReference type="SAM" id="Phobius"/>
    </source>
</evidence>
<keyword evidence="3" id="KW-1133">Transmembrane helix</keyword>
<reference evidence="4" key="2">
    <citation type="submission" date="2022-10" db="EMBL/GenBank/DDBJ databases">
        <authorList>
            <consortium name="ENA_rothamsted_submissions"/>
            <consortium name="culmorum"/>
            <person name="King R."/>
        </authorList>
    </citation>
    <scope>NUCLEOTIDE SEQUENCE</scope>
</reference>
<feature type="transmembrane region" description="Helical" evidence="3">
    <location>
        <begin position="12"/>
        <end position="28"/>
    </location>
</feature>
<dbReference type="SMART" id="SM00369">
    <property type="entry name" value="LRR_TYP"/>
    <property type="match status" value="7"/>
</dbReference>
<keyword evidence="5" id="KW-1185">Reference proteome</keyword>
<dbReference type="PANTHER" id="PTHR24366">
    <property type="entry name" value="IG(IMMUNOGLOBULIN) AND LRR(LEUCINE RICH REPEAT) DOMAINS"/>
    <property type="match status" value="1"/>
</dbReference>
<evidence type="ECO:0000256" key="1">
    <source>
        <dbReference type="ARBA" id="ARBA00022614"/>
    </source>
</evidence>
<organism evidence="4 5">
    <name type="scientific">Phaedon cochleariae</name>
    <name type="common">Mustard beetle</name>
    <dbReference type="NCBI Taxonomy" id="80249"/>
    <lineage>
        <taxon>Eukaryota</taxon>
        <taxon>Metazoa</taxon>
        <taxon>Ecdysozoa</taxon>
        <taxon>Arthropoda</taxon>
        <taxon>Hexapoda</taxon>
        <taxon>Insecta</taxon>
        <taxon>Pterygota</taxon>
        <taxon>Neoptera</taxon>
        <taxon>Endopterygota</taxon>
        <taxon>Coleoptera</taxon>
        <taxon>Polyphaga</taxon>
        <taxon>Cucujiformia</taxon>
        <taxon>Chrysomeloidea</taxon>
        <taxon>Chrysomelidae</taxon>
        <taxon>Chrysomelinae</taxon>
        <taxon>Chrysomelini</taxon>
        <taxon>Phaedon</taxon>
    </lineage>
</organism>
<dbReference type="EMBL" id="OU896707">
    <property type="protein sequence ID" value="CAH1116437.1"/>
    <property type="molecule type" value="Genomic_DNA"/>
</dbReference>
<proteinExistence type="predicted"/>
<dbReference type="Proteomes" id="UP001153737">
    <property type="component" value="Chromosome 1"/>
</dbReference>
<evidence type="ECO:0000313" key="5">
    <source>
        <dbReference type="Proteomes" id="UP001153737"/>
    </source>
</evidence>
<dbReference type="InterPro" id="IPR003591">
    <property type="entry name" value="Leu-rich_rpt_typical-subtyp"/>
</dbReference>
<dbReference type="Pfam" id="PF13855">
    <property type="entry name" value="LRR_8"/>
    <property type="match status" value="3"/>
</dbReference>
<name>A0A9P0GJV9_PHACE</name>
<dbReference type="PROSITE" id="PS51450">
    <property type="entry name" value="LRR"/>
    <property type="match status" value="2"/>
</dbReference>